<feature type="compositionally biased region" description="Gly residues" evidence="1">
    <location>
        <begin position="218"/>
        <end position="229"/>
    </location>
</feature>
<feature type="compositionally biased region" description="Acidic residues" evidence="1">
    <location>
        <begin position="489"/>
        <end position="499"/>
    </location>
</feature>
<sequence length="533" mass="58266">MDVSPTMSPDTVSSLFPDRPIRPLPKRRLREKLSPEVAHKIQFPPSTHDAPPLFQYPSYSSREDGVPESPSATAAERRNEAIRNYTPRPQGTGTLDSVGIRSTLVTRSPPEILTRAAHRPVASKSETTRYDTQPPPSTASSIDGYDSFENTNNKKKRKIPSAGDSGHNGPSGLSSDINSLSISGDMLPPGADGADKYYSQSARYGMPGSYPPHSPGMSGPGRGRLGRSGGRSPLRTIPDGNNVWSNRSGRMPQGQWPPEQEGMGIITNAIANAGKHPLSGQENVSLLQQYSSSNKATAASAQFTFTCDSQVPGTLQWPGHANKHNTGAHPEASAVPDQHSGRQQAQGSAAGHRGSGNSRRRDRKRLEKELDMAARHRRQVAADSYYHNPPKPEDIWICEFCEYERIFGEPPRALIREYELKDRRLRQEVAERKRMLEKAKAKARKNKKSAKTSSKANQSSGQTPEQVQTEMNGEQGLPHMQSGGHSTQSEEDYEDDVDEEYTHPPPPPPPPPPANDDQGETEAPLPPWPGPGT</sequence>
<feature type="compositionally biased region" description="Polar residues" evidence="1">
    <location>
        <begin position="1"/>
        <end position="14"/>
    </location>
</feature>
<proteinExistence type="predicted"/>
<dbReference type="EMBL" id="JAPDFR010000001">
    <property type="protein sequence ID" value="KAK0390863.1"/>
    <property type="molecule type" value="Genomic_DNA"/>
</dbReference>
<protein>
    <submittedName>
        <fullName evidence="2">Uncharacterized protein</fullName>
    </submittedName>
</protein>
<gene>
    <name evidence="2" type="ORF">NLU13_0366</name>
</gene>
<feature type="region of interest" description="Disordered" evidence="1">
    <location>
        <begin position="436"/>
        <end position="533"/>
    </location>
</feature>
<evidence type="ECO:0000313" key="3">
    <source>
        <dbReference type="Proteomes" id="UP001175261"/>
    </source>
</evidence>
<dbReference type="Proteomes" id="UP001175261">
    <property type="component" value="Unassembled WGS sequence"/>
</dbReference>
<evidence type="ECO:0000256" key="1">
    <source>
        <dbReference type="SAM" id="MobiDB-lite"/>
    </source>
</evidence>
<accession>A0AA39GNX3</accession>
<feature type="compositionally biased region" description="Low complexity" evidence="1">
    <location>
        <begin position="451"/>
        <end position="460"/>
    </location>
</feature>
<keyword evidence="3" id="KW-1185">Reference proteome</keyword>
<feature type="compositionally biased region" description="Pro residues" evidence="1">
    <location>
        <begin position="524"/>
        <end position="533"/>
    </location>
</feature>
<evidence type="ECO:0000313" key="2">
    <source>
        <dbReference type="EMBL" id="KAK0390863.1"/>
    </source>
</evidence>
<feature type="region of interest" description="Disordered" evidence="1">
    <location>
        <begin position="1"/>
        <end position="256"/>
    </location>
</feature>
<feature type="compositionally biased region" description="Polar residues" evidence="1">
    <location>
        <begin position="171"/>
        <end position="182"/>
    </location>
</feature>
<reference evidence="2" key="1">
    <citation type="submission" date="2022-10" db="EMBL/GenBank/DDBJ databases">
        <title>Determination and structural analysis of whole genome sequence of Sarocladium strictum F4-1.</title>
        <authorList>
            <person name="Hu L."/>
            <person name="Jiang Y."/>
        </authorList>
    </citation>
    <scope>NUCLEOTIDE SEQUENCE</scope>
    <source>
        <strain evidence="2">F4-1</strain>
    </source>
</reference>
<dbReference type="AlphaFoldDB" id="A0AA39GNX3"/>
<feature type="compositionally biased region" description="Basic residues" evidence="1">
    <location>
        <begin position="441"/>
        <end position="450"/>
    </location>
</feature>
<comment type="caution">
    <text evidence="2">The sequence shown here is derived from an EMBL/GenBank/DDBJ whole genome shotgun (WGS) entry which is preliminary data.</text>
</comment>
<feature type="compositionally biased region" description="Pro residues" evidence="1">
    <location>
        <begin position="503"/>
        <end position="514"/>
    </location>
</feature>
<feature type="region of interest" description="Disordered" evidence="1">
    <location>
        <begin position="316"/>
        <end position="363"/>
    </location>
</feature>
<feature type="compositionally biased region" description="Polar residues" evidence="1">
    <location>
        <begin position="461"/>
        <end position="472"/>
    </location>
</feature>
<organism evidence="2 3">
    <name type="scientific">Sarocladium strictum</name>
    <name type="common">Black bundle disease fungus</name>
    <name type="synonym">Acremonium strictum</name>
    <dbReference type="NCBI Taxonomy" id="5046"/>
    <lineage>
        <taxon>Eukaryota</taxon>
        <taxon>Fungi</taxon>
        <taxon>Dikarya</taxon>
        <taxon>Ascomycota</taxon>
        <taxon>Pezizomycotina</taxon>
        <taxon>Sordariomycetes</taxon>
        <taxon>Hypocreomycetidae</taxon>
        <taxon>Hypocreales</taxon>
        <taxon>Sarocladiaceae</taxon>
        <taxon>Sarocladium</taxon>
    </lineage>
</organism>
<name>A0AA39GNX3_SARSR</name>